<dbReference type="Gene3D" id="3.40.50.150">
    <property type="entry name" value="Vaccinia Virus protein VP39"/>
    <property type="match status" value="2"/>
</dbReference>
<dbReference type="Pfam" id="PF08468">
    <property type="entry name" value="MTS_N"/>
    <property type="match status" value="1"/>
</dbReference>
<protein>
    <recommendedName>
        <fullName evidence="6">Ribosomal RNA small subunit methyltransferase C</fullName>
        <ecNumber evidence="6">2.1.1.172</ecNumber>
    </recommendedName>
    <alternativeName>
        <fullName evidence="6">16S rRNA m2G1207 methyltransferase</fullName>
    </alternativeName>
    <alternativeName>
        <fullName evidence="6">rRNA (guanine-N(2)-)-methyltransferase RsmC</fullName>
    </alternativeName>
</protein>
<evidence type="ECO:0000256" key="2">
    <source>
        <dbReference type="ARBA" id="ARBA00022552"/>
    </source>
</evidence>
<evidence type="ECO:0000256" key="4">
    <source>
        <dbReference type="ARBA" id="ARBA00022679"/>
    </source>
</evidence>
<dbReference type="CDD" id="cd02440">
    <property type="entry name" value="AdoMet_MTases"/>
    <property type="match status" value="1"/>
</dbReference>
<evidence type="ECO:0000256" key="5">
    <source>
        <dbReference type="ARBA" id="ARBA00022691"/>
    </source>
</evidence>
<proteinExistence type="inferred from homology"/>
<accession>A0A346NRE0</accession>
<dbReference type="AlphaFoldDB" id="A0A346NRE0"/>
<dbReference type="GO" id="GO:0003676">
    <property type="term" value="F:nucleic acid binding"/>
    <property type="evidence" value="ECO:0007669"/>
    <property type="project" value="InterPro"/>
</dbReference>
<dbReference type="EC" id="2.1.1.172" evidence="6"/>
<dbReference type="PANTHER" id="PTHR47816:SF4">
    <property type="entry name" value="RIBOSOMAL RNA SMALL SUBUNIT METHYLTRANSFERASE C"/>
    <property type="match status" value="1"/>
</dbReference>
<dbReference type="Proteomes" id="UP000262073">
    <property type="component" value="Chromosome"/>
</dbReference>
<dbReference type="PANTHER" id="PTHR47816">
    <property type="entry name" value="RIBOSOMAL RNA SMALL SUBUNIT METHYLTRANSFERASE C"/>
    <property type="match status" value="1"/>
</dbReference>
<dbReference type="EMBL" id="CP031769">
    <property type="protein sequence ID" value="AXR08097.1"/>
    <property type="molecule type" value="Genomic_DNA"/>
</dbReference>
<organism evidence="9 10">
    <name type="scientific">Salinimonas sediminis</name>
    <dbReference type="NCBI Taxonomy" id="2303538"/>
    <lineage>
        <taxon>Bacteria</taxon>
        <taxon>Pseudomonadati</taxon>
        <taxon>Pseudomonadota</taxon>
        <taxon>Gammaproteobacteria</taxon>
        <taxon>Alteromonadales</taxon>
        <taxon>Alteromonadaceae</taxon>
        <taxon>Alteromonas/Salinimonas group</taxon>
        <taxon>Salinimonas</taxon>
    </lineage>
</organism>
<dbReference type="HAMAP" id="MF_01862">
    <property type="entry name" value="16SrRNA_methyltr_C"/>
    <property type="match status" value="1"/>
</dbReference>
<dbReference type="SUPFAM" id="SSF53335">
    <property type="entry name" value="S-adenosyl-L-methionine-dependent methyltransferases"/>
    <property type="match status" value="1"/>
</dbReference>
<comment type="subunit">
    <text evidence="6">Monomer.</text>
</comment>
<evidence type="ECO:0000313" key="9">
    <source>
        <dbReference type="EMBL" id="AXR08097.1"/>
    </source>
</evidence>
<keyword evidence="10" id="KW-1185">Reference proteome</keyword>
<evidence type="ECO:0000256" key="6">
    <source>
        <dbReference type="HAMAP-Rule" id="MF_01862"/>
    </source>
</evidence>
<gene>
    <name evidence="6" type="primary">rsmC</name>
    <name evidence="9" type="ORF">D0Y50_18125</name>
</gene>
<dbReference type="InterPro" id="IPR007848">
    <property type="entry name" value="Small_mtfrase_dom"/>
</dbReference>
<comment type="subcellular location">
    <subcellularLocation>
        <location evidence="6">Cytoplasm</location>
    </subcellularLocation>
</comment>
<dbReference type="InterPro" id="IPR023543">
    <property type="entry name" value="rRNA_ssu_MeTfrase_C"/>
</dbReference>
<evidence type="ECO:0000256" key="1">
    <source>
        <dbReference type="ARBA" id="ARBA00022490"/>
    </source>
</evidence>
<feature type="domain" description="Methyltransferase small" evidence="7">
    <location>
        <begin position="192"/>
        <end position="357"/>
    </location>
</feature>
<dbReference type="PROSITE" id="PS00092">
    <property type="entry name" value="N6_MTASE"/>
    <property type="match status" value="1"/>
</dbReference>
<dbReference type="OrthoDB" id="9816072at2"/>
<keyword evidence="5 6" id="KW-0949">S-adenosyl-L-methionine</keyword>
<keyword evidence="4 6" id="KW-0808">Transferase</keyword>
<dbReference type="KEGG" id="salm:D0Y50_18125"/>
<feature type="domain" description="Methyltransferase small N-terminal" evidence="8">
    <location>
        <begin position="7"/>
        <end position="182"/>
    </location>
</feature>
<dbReference type="GO" id="GO:0052914">
    <property type="term" value="F:16S rRNA (guanine(1207)-N(2))-methyltransferase activity"/>
    <property type="evidence" value="ECO:0007669"/>
    <property type="project" value="UniProtKB-EC"/>
</dbReference>
<sequence>MMLSAQSQLLERNLDLFEQGDWLIVNPADAYFTDQLAHRPLTVLHQYFDIFCESAKITTSHTFDSRDIVQHATGFELTQTVSQHTHVFSPFVTGAPRFTDILIYMPKAKAHLSLLLQMAGSVLLPEGRIHLVGENKGGIKSAAKLTDKYGSTEKVDSARHCSLLTTHVNHNVGFNPVDWLEQHTYTVDGCEWNVVSMPGVFSHAELDKGTHLLLAKLPSSLRNNVLDFACGAGVIGTFLTKQYPHLNVTMLDVSALALYCAARTMAANDQTGQLIAANGLHGVNTRFNHIVTNPPFHTGVKTDYSVTKRFISDSRRVLEKSGTLYMVANRFLPYPGLLAEQFTQVRPLAQTTQFSVYLALP</sequence>
<reference evidence="9 10" key="1">
    <citation type="submission" date="2018-08" db="EMBL/GenBank/DDBJ databases">
        <title>Salinimonas sediminis sp. nov., a piezophilic bacterium isolated from a deep-sea sediment sample from the New Britain Trench.</title>
        <authorList>
            <person name="Cao J."/>
        </authorList>
    </citation>
    <scope>NUCLEOTIDE SEQUENCE [LARGE SCALE GENOMIC DNA]</scope>
    <source>
        <strain evidence="9 10">N102</strain>
    </source>
</reference>
<evidence type="ECO:0000313" key="10">
    <source>
        <dbReference type="Proteomes" id="UP000262073"/>
    </source>
</evidence>
<evidence type="ECO:0000256" key="3">
    <source>
        <dbReference type="ARBA" id="ARBA00022603"/>
    </source>
</evidence>
<name>A0A346NRE0_9ALTE</name>
<comment type="catalytic activity">
    <reaction evidence="6">
        <text>guanosine(1207) in 16S rRNA + S-adenosyl-L-methionine = N(2)-methylguanosine(1207) in 16S rRNA + S-adenosyl-L-homocysteine + H(+)</text>
        <dbReference type="Rhea" id="RHEA:42736"/>
        <dbReference type="Rhea" id="RHEA-COMP:10213"/>
        <dbReference type="Rhea" id="RHEA-COMP:10214"/>
        <dbReference type="ChEBI" id="CHEBI:15378"/>
        <dbReference type="ChEBI" id="CHEBI:57856"/>
        <dbReference type="ChEBI" id="CHEBI:59789"/>
        <dbReference type="ChEBI" id="CHEBI:74269"/>
        <dbReference type="ChEBI" id="CHEBI:74481"/>
        <dbReference type="EC" id="2.1.1.172"/>
    </reaction>
</comment>
<evidence type="ECO:0000259" key="8">
    <source>
        <dbReference type="Pfam" id="PF08468"/>
    </source>
</evidence>
<comment type="function">
    <text evidence="6">Specifically methylates the guanine in position 1207 of 16S rRNA in the 30S particle.</text>
</comment>
<dbReference type="InterPro" id="IPR046977">
    <property type="entry name" value="RsmC/RlmG"/>
</dbReference>
<evidence type="ECO:0000259" key="7">
    <source>
        <dbReference type="Pfam" id="PF05175"/>
    </source>
</evidence>
<keyword evidence="1 6" id="KW-0963">Cytoplasm</keyword>
<dbReference type="InterPro" id="IPR029063">
    <property type="entry name" value="SAM-dependent_MTases_sf"/>
</dbReference>
<dbReference type="Pfam" id="PF05175">
    <property type="entry name" value="MTS"/>
    <property type="match status" value="1"/>
</dbReference>
<keyword evidence="3 6" id="KW-0489">Methyltransferase</keyword>
<dbReference type="GO" id="GO:0005737">
    <property type="term" value="C:cytoplasm"/>
    <property type="evidence" value="ECO:0007669"/>
    <property type="project" value="UniProtKB-SubCell"/>
</dbReference>
<dbReference type="InterPro" id="IPR002052">
    <property type="entry name" value="DNA_methylase_N6_adenine_CS"/>
</dbReference>
<comment type="similarity">
    <text evidence="6">Belongs to the methyltransferase superfamily. RsmC family.</text>
</comment>
<keyword evidence="2 6" id="KW-0698">rRNA processing</keyword>
<dbReference type="InterPro" id="IPR013675">
    <property type="entry name" value="Mtase_sm_N"/>
</dbReference>